<feature type="transmembrane region" description="Helical" evidence="7">
    <location>
        <begin position="179"/>
        <end position="200"/>
    </location>
</feature>
<dbReference type="PRINTS" id="PR01862">
    <property type="entry name" value="BCL2FAMILY"/>
</dbReference>
<keyword evidence="4" id="KW-0053">Apoptosis</keyword>
<dbReference type="PANTHER" id="PTHR11256">
    <property type="entry name" value="BCL-2 RELATED"/>
    <property type="match status" value="1"/>
</dbReference>
<dbReference type="InterPro" id="IPR026298">
    <property type="entry name" value="Bcl-2_fam"/>
</dbReference>
<dbReference type="GO" id="GO:0012505">
    <property type="term" value="C:endomembrane system"/>
    <property type="evidence" value="ECO:0007669"/>
    <property type="project" value="UniProtKB-SubCell"/>
</dbReference>
<accession>A0A8T1TFY9</accession>
<evidence type="ECO:0000313" key="9">
    <source>
        <dbReference type="EMBL" id="KAG6939725.1"/>
    </source>
</evidence>
<dbReference type="GO" id="GO:0001836">
    <property type="term" value="P:release of cytochrome c from mitochondria"/>
    <property type="evidence" value="ECO:0007669"/>
    <property type="project" value="TreeGrafter"/>
</dbReference>
<comment type="caution">
    <text evidence="9">The sequence shown here is derived from an EMBL/GenBank/DDBJ whole genome shotgun (WGS) entry which is preliminary data.</text>
</comment>
<dbReference type="OrthoDB" id="8856583at2759"/>
<name>A0A8T1TFY9_CHESE</name>
<evidence type="ECO:0000256" key="5">
    <source>
        <dbReference type="ARBA" id="ARBA00022989"/>
    </source>
</evidence>
<dbReference type="GO" id="GO:0051400">
    <property type="term" value="F:BH domain binding"/>
    <property type="evidence" value="ECO:0007669"/>
    <property type="project" value="TreeGrafter"/>
</dbReference>
<evidence type="ECO:0000256" key="6">
    <source>
        <dbReference type="ARBA" id="ARBA00023136"/>
    </source>
</evidence>
<comment type="similarity">
    <text evidence="2">Belongs to the Bcl-2 family.</text>
</comment>
<sequence>GHVGAAGAGAGCLVRGGGAAGSAMPGSLKEQTVLLLGDYFQHRLGGPALPPPSPAAETLRRAASELESRERPFFRACRPLALDERRDPAALLSRVAEQLEAEGGLNWGRVLALVVFAGSLAAALAEQGSREEAGRLAEVLAAYLAEEKREWLEAHGGWDGFCHFFKGHGSQPNDQSSTISSAIMAAAGFGLAGLAVLLAVR</sequence>
<dbReference type="GO" id="GO:0042981">
    <property type="term" value="P:regulation of apoptotic process"/>
    <property type="evidence" value="ECO:0007669"/>
    <property type="project" value="InterPro"/>
</dbReference>
<dbReference type="GO" id="GO:0005741">
    <property type="term" value="C:mitochondrial outer membrane"/>
    <property type="evidence" value="ECO:0007669"/>
    <property type="project" value="TreeGrafter"/>
</dbReference>
<dbReference type="InterPro" id="IPR036834">
    <property type="entry name" value="Bcl-2-like_sf"/>
</dbReference>
<keyword evidence="6 7" id="KW-0472">Membrane</keyword>
<dbReference type="SUPFAM" id="SSF56854">
    <property type="entry name" value="Bcl-2 inhibitors of programmed cell death"/>
    <property type="match status" value="1"/>
</dbReference>
<dbReference type="PANTHER" id="PTHR11256:SF47">
    <property type="entry name" value="BCL-2-LIKE PROTEIN 10"/>
    <property type="match status" value="1"/>
</dbReference>
<keyword evidence="3 7" id="KW-0812">Transmembrane</keyword>
<dbReference type="GO" id="GO:0097192">
    <property type="term" value="P:extrinsic apoptotic signaling pathway in absence of ligand"/>
    <property type="evidence" value="ECO:0007669"/>
    <property type="project" value="TreeGrafter"/>
</dbReference>
<dbReference type="SMART" id="SM00337">
    <property type="entry name" value="BCL"/>
    <property type="match status" value="1"/>
</dbReference>
<dbReference type="Proteomes" id="UP000765507">
    <property type="component" value="Unassembled WGS sequence"/>
</dbReference>
<evidence type="ECO:0000256" key="4">
    <source>
        <dbReference type="ARBA" id="ARBA00022703"/>
    </source>
</evidence>
<comment type="subcellular location">
    <subcellularLocation>
        <location evidence="1">Endomembrane system</location>
    </subcellularLocation>
</comment>
<dbReference type="Pfam" id="PF00452">
    <property type="entry name" value="Bcl-2"/>
    <property type="match status" value="1"/>
</dbReference>
<dbReference type="EMBL" id="JAHGAV010000009">
    <property type="protein sequence ID" value="KAG6939725.1"/>
    <property type="molecule type" value="Genomic_DNA"/>
</dbReference>
<dbReference type="PROSITE" id="PS50062">
    <property type="entry name" value="BCL2_FAMILY"/>
    <property type="match status" value="1"/>
</dbReference>
<reference evidence="9 10" key="1">
    <citation type="journal article" date="2020" name="G3 (Bethesda)">
        <title>Draft Genome of the Common Snapping Turtle, Chelydra serpentina, a Model for Phenotypic Plasticity in Reptiles.</title>
        <authorList>
            <person name="Das D."/>
            <person name="Singh S.K."/>
            <person name="Bierstedt J."/>
            <person name="Erickson A."/>
            <person name="Galli G.L.J."/>
            <person name="Crossley D.A. 2nd"/>
            <person name="Rhen T."/>
        </authorList>
    </citation>
    <scope>NUCLEOTIDE SEQUENCE [LARGE SCALE GENOMIC DNA]</scope>
    <source>
        <strain evidence="9">KW</strain>
    </source>
</reference>
<organism evidence="9 10">
    <name type="scientific">Chelydra serpentina</name>
    <name type="common">Snapping turtle</name>
    <name type="synonym">Testudo serpentina</name>
    <dbReference type="NCBI Taxonomy" id="8475"/>
    <lineage>
        <taxon>Eukaryota</taxon>
        <taxon>Metazoa</taxon>
        <taxon>Chordata</taxon>
        <taxon>Craniata</taxon>
        <taxon>Vertebrata</taxon>
        <taxon>Euteleostomi</taxon>
        <taxon>Archelosauria</taxon>
        <taxon>Testudinata</taxon>
        <taxon>Testudines</taxon>
        <taxon>Cryptodira</taxon>
        <taxon>Durocryptodira</taxon>
        <taxon>Americhelydia</taxon>
        <taxon>Chelydroidea</taxon>
        <taxon>Chelydridae</taxon>
        <taxon>Chelydra</taxon>
    </lineage>
</organism>
<dbReference type="CDD" id="cd06845">
    <property type="entry name" value="Bcl-2_like"/>
    <property type="match status" value="1"/>
</dbReference>
<dbReference type="InterPro" id="IPR046371">
    <property type="entry name" value="Bcl-2_BH1-3"/>
</dbReference>
<dbReference type="Gene3D" id="1.10.437.10">
    <property type="entry name" value="Blc2-like"/>
    <property type="match status" value="1"/>
</dbReference>
<evidence type="ECO:0000256" key="1">
    <source>
        <dbReference type="ARBA" id="ARBA00004308"/>
    </source>
</evidence>
<gene>
    <name evidence="9" type="primary">BCL2L10</name>
    <name evidence="9" type="ORF">G0U57_021707</name>
</gene>
<keyword evidence="10" id="KW-1185">Reference proteome</keyword>
<evidence type="ECO:0000256" key="3">
    <source>
        <dbReference type="ARBA" id="ARBA00022692"/>
    </source>
</evidence>
<dbReference type="PROSITE" id="PS01258">
    <property type="entry name" value="BH2"/>
    <property type="match status" value="1"/>
</dbReference>
<dbReference type="GO" id="GO:0008630">
    <property type="term" value="P:intrinsic apoptotic signaling pathway in response to DNA damage"/>
    <property type="evidence" value="ECO:0007669"/>
    <property type="project" value="TreeGrafter"/>
</dbReference>
<proteinExistence type="inferred from homology"/>
<keyword evidence="5 7" id="KW-1133">Transmembrane helix</keyword>
<protein>
    <submittedName>
        <fullName evidence="9">BCL2 like 10</fullName>
    </submittedName>
</protein>
<dbReference type="InterPro" id="IPR002475">
    <property type="entry name" value="Bcl2-like"/>
</dbReference>
<evidence type="ECO:0000313" key="10">
    <source>
        <dbReference type="Proteomes" id="UP000765507"/>
    </source>
</evidence>
<feature type="domain" description="Bcl-2 Bcl-2 homology region 1-3" evidence="8">
    <location>
        <begin position="59"/>
        <end position="158"/>
    </location>
</feature>
<feature type="non-terminal residue" evidence="9">
    <location>
        <position position="201"/>
    </location>
</feature>
<dbReference type="InterPro" id="IPR020726">
    <property type="entry name" value="Bcl2_BH2_motif_CS"/>
</dbReference>
<dbReference type="AlphaFoldDB" id="A0A8T1TFY9"/>
<evidence type="ECO:0000256" key="7">
    <source>
        <dbReference type="SAM" id="Phobius"/>
    </source>
</evidence>
<evidence type="ECO:0000259" key="8">
    <source>
        <dbReference type="SMART" id="SM00337"/>
    </source>
</evidence>
<evidence type="ECO:0000256" key="2">
    <source>
        <dbReference type="ARBA" id="ARBA00009458"/>
    </source>
</evidence>